<dbReference type="EMBL" id="CAJOBZ010000066">
    <property type="protein sequence ID" value="CAF4940098.1"/>
    <property type="molecule type" value="Genomic_DNA"/>
</dbReference>
<evidence type="ECO:0008006" key="9">
    <source>
        <dbReference type="Google" id="ProtNLM"/>
    </source>
</evidence>
<comment type="similarity">
    <text evidence="2">Belongs to the ATP-dependent AMP-binding enzyme family.</text>
</comment>
<dbReference type="PANTHER" id="PTHR24096">
    <property type="entry name" value="LONG-CHAIN-FATTY-ACID--COA LIGASE"/>
    <property type="match status" value="1"/>
</dbReference>
<keyword evidence="3" id="KW-0436">Ligase</keyword>
<evidence type="ECO:0000313" key="8">
    <source>
        <dbReference type="Proteomes" id="UP000663880"/>
    </source>
</evidence>
<sequence length="525" mass="58527">MLKSKNYIHGGDDGIIPSHVHLGKFMLFRAKNYDRKIAMIDADTDKRMTYTEFAQLSVNIALSLKKLGVGIGDVVCVCSEKRMEFMPTIVGVCCTGASFAAGDNSVKNNAFLYRMNILKPKVLFISQASYEIHKHTLSTMNTEHIVIYGNGPEKTFEEFLSESADVEEFEATPVKGWEDIAVIQFSSGTTGLPKAAKFTHLNFILAITQSKRKYQSFDVNNKYAGSMSLVTREWYYTYGLYHTLSSLALGACVVFTRENIMEDYLRAIEKYKIKNLQIVPNSLIDIKNCVNCQKYDLSSVEHIRSTSLPVSKHLITGLKIIFPNIKALKQSYGMTESGCVIHEEIPKGDKLGTVGTACVGTIIKVVDMKTNEALGPNCRGEIRFKSLSLMAGYVGESNRDYLDEEGFYKTGDVGYYDDDKYFYIVDRIKHFLKYKGATISPAEVEMALIKHPGLKDVGVTSHPFSEAPVVFVVTQPGCDVTLQEINDILHVEMPTASLSEIRFVAAIPRGVGTKIDRNALKSMLK</sequence>
<evidence type="ECO:0000256" key="3">
    <source>
        <dbReference type="ARBA" id="ARBA00022598"/>
    </source>
</evidence>
<dbReference type="InterPro" id="IPR018247">
    <property type="entry name" value="EF_Hand_1_Ca_BS"/>
</dbReference>
<dbReference type="PROSITE" id="PS00018">
    <property type="entry name" value="EF_HAND_1"/>
    <property type="match status" value="1"/>
</dbReference>
<dbReference type="Gene3D" id="3.30.300.30">
    <property type="match status" value="1"/>
</dbReference>
<dbReference type="AlphaFoldDB" id="A0A821XC08"/>
<dbReference type="Gene3D" id="3.40.50.12780">
    <property type="entry name" value="N-terminal domain of ligase-like"/>
    <property type="match status" value="1"/>
</dbReference>
<dbReference type="PROSITE" id="PS00455">
    <property type="entry name" value="AMP_BINDING"/>
    <property type="match status" value="1"/>
</dbReference>
<proteinExistence type="inferred from homology"/>
<protein>
    <recommendedName>
        <fullName evidence="9">Luciferase</fullName>
    </recommendedName>
</protein>
<dbReference type="InterPro" id="IPR025110">
    <property type="entry name" value="AMP-bd_C"/>
</dbReference>
<organism evidence="7 8">
    <name type="scientific">Pieris macdunnoughi</name>
    <dbReference type="NCBI Taxonomy" id="345717"/>
    <lineage>
        <taxon>Eukaryota</taxon>
        <taxon>Metazoa</taxon>
        <taxon>Ecdysozoa</taxon>
        <taxon>Arthropoda</taxon>
        <taxon>Hexapoda</taxon>
        <taxon>Insecta</taxon>
        <taxon>Pterygota</taxon>
        <taxon>Neoptera</taxon>
        <taxon>Endopterygota</taxon>
        <taxon>Lepidoptera</taxon>
        <taxon>Glossata</taxon>
        <taxon>Ditrysia</taxon>
        <taxon>Papilionoidea</taxon>
        <taxon>Pieridae</taxon>
        <taxon>Pierinae</taxon>
        <taxon>Pieris</taxon>
    </lineage>
</organism>
<evidence type="ECO:0000256" key="1">
    <source>
        <dbReference type="ARBA" id="ARBA00004275"/>
    </source>
</evidence>
<dbReference type="OrthoDB" id="10253869at2759"/>
<dbReference type="InterPro" id="IPR042099">
    <property type="entry name" value="ANL_N_sf"/>
</dbReference>
<dbReference type="InterPro" id="IPR000873">
    <property type="entry name" value="AMP-dep_synth/lig_dom"/>
</dbReference>
<evidence type="ECO:0000256" key="2">
    <source>
        <dbReference type="ARBA" id="ARBA00006432"/>
    </source>
</evidence>
<dbReference type="GO" id="GO:0005777">
    <property type="term" value="C:peroxisome"/>
    <property type="evidence" value="ECO:0007669"/>
    <property type="project" value="UniProtKB-SubCell"/>
</dbReference>
<feature type="domain" description="AMP-binding enzyme C-terminal" evidence="6">
    <location>
        <begin position="443"/>
        <end position="509"/>
    </location>
</feature>
<dbReference type="InterPro" id="IPR045851">
    <property type="entry name" value="AMP-bd_C_sf"/>
</dbReference>
<dbReference type="Pfam" id="PF00501">
    <property type="entry name" value="AMP-binding"/>
    <property type="match status" value="1"/>
</dbReference>
<dbReference type="InterPro" id="IPR020845">
    <property type="entry name" value="AMP-binding_CS"/>
</dbReference>
<dbReference type="SUPFAM" id="SSF56801">
    <property type="entry name" value="Acetyl-CoA synthetase-like"/>
    <property type="match status" value="1"/>
</dbReference>
<feature type="domain" description="AMP-dependent synthetase/ligase" evidence="5">
    <location>
        <begin position="30"/>
        <end position="393"/>
    </location>
</feature>
<gene>
    <name evidence="7" type="ORF">PMACD_LOCUS14650</name>
</gene>
<dbReference type="GO" id="GO:0016405">
    <property type="term" value="F:CoA-ligase activity"/>
    <property type="evidence" value="ECO:0007669"/>
    <property type="project" value="TreeGrafter"/>
</dbReference>
<evidence type="ECO:0000313" key="7">
    <source>
        <dbReference type="EMBL" id="CAF4940098.1"/>
    </source>
</evidence>
<accession>A0A821XC08</accession>
<comment type="subcellular location">
    <subcellularLocation>
        <location evidence="1">Peroxisome</location>
    </subcellularLocation>
</comment>
<reference evidence="7" key="1">
    <citation type="submission" date="2021-02" db="EMBL/GenBank/DDBJ databases">
        <authorList>
            <person name="Steward A R."/>
        </authorList>
    </citation>
    <scope>NUCLEOTIDE SEQUENCE</scope>
</reference>
<dbReference type="Proteomes" id="UP000663880">
    <property type="component" value="Unassembled WGS sequence"/>
</dbReference>
<comment type="caution">
    <text evidence="7">The sequence shown here is derived from an EMBL/GenBank/DDBJ whole genome shotgun (WGS) entry which is preliminary data.</text>
</comment>
<dbReference type="Pfam" id="PF13193">
    <property type="entry name" value="AMP-binding_C"/>
    <property type="match status" value="1"/>
</dbReference>
<keyword evidence="8" id="KW-1185">Reference proteome</keyword>
<dbReference type="PANTHER" id="PTHR24096:SF149">
    <property type="entry name" value="AMP-BINDING DOMAIN-CONTAINING PROTEIN-RELATED"/>
    <property type="match status" value="1"/>
</dbReference>
<evidence type="ECO:0000256" key="4">
    <source>
        <dbReference type="ARBA" id="ARBA00023140"/>
    </source>
</evidence>
<name>A0A821XC08_9NEOP</name>
<evidence type="ECO:0000259" key="6">
    <source>
        <dbReference type="Pfam" id="PF13193"/>
    </source>
</evidence>
<keyword evidence="4" id="KW-0576">Peroxisome</keyword>
<evidence type="ECO:0000259" key="5">
    <source>
        <dbReference type="Pfam" id="PF00501"/>
    </source>
</evidence>